<evidence type="ECO:0000313" key="8">
    <source>
        <dbReference type="EMBL" id="KAF1938426.1"/>
    </source>
</evidence>
<dbReference type="InterPro" id="IPR011701">
    <property type="entry name" value="MFS"/>
</dbReference>
<sequence length="549" mass="59447">MSADAGNPTAINSVYPKASDGGDKEVTTFTTAVPIPVIAEKIPEVVDVAERDVGCVETAEPQSESQSLRLPLVLTLAGAAFLNTLSVQSVVIILPSIGRELQVPTERQEWIISAYYLTFGCFLLLWGRLADIYGRRTIFICGSAWLTVVTIAVPFAPNEIVFDVLRGFQGIGAAANVPTAIGILGATFVPGKAKNYAFAIYSAGSSCGSVLGNIFSGIIGEYLTWKWIFWLFAILAGLITIAGHMLIPSPREVVVVVTEKKSVHVDWIGAALVTGGVLLLNFAMTQGNVVGWGTFWVPILIVAAILIVAVFVLWQWYLEFKTTKAPLMRVSIFKNTRFNAAQIIMSMFFAAFNNYLIYATYFYQDYLGLSVIQTAIRFIPTGIMGLVGNFVAALLLSRVRGTYLLVFSTLCVSVSCLLMAVPIPPETTYWAYGFPAMVLSTLGADILHPTLTLFTAESLPAEDQAMGGALITAVVQIGRAVGLSVASVIRQAVERRVSGTLHVERVRSSIVLEGLRAGEYFNFSLAVAAFVVAVCFFRGRERVGNMKKK</sequence>
<gene>
    <name evidence="8" type="ORF">EJ02DRAFT_410442</name>
</gene>
<keyword evidence="4 6" id="KW-1133">Transmembrane helix</keyword>
<evidence type="ECO:0000256" key="5">
    <source>
        <dbReference type="ARBA" id="ARBA00023136"/>
    </source>
</evidence>
<dbReference type="OrthoDB" id="5086884at2759"/>
<dbReference type="AlphaFoldDB" id="A0A6A5SIS4"/>
<dbReference type="Gene3D" id="1.20.1720.10">
    <property type="entry name" value="Multidrug resistance protein D"/>
    <property type="match status" value="1"/>
</dbReference>
<evidence type="ECO:0000259" key="7">
    <source>
        <dbReference type="PROSITE" id="PS50850"/>
    </source>
</evidence>
<accession>A0A6A5SIS4</accession>
<keyword evidence="5 6" id="KW-0472">Membrane</keyword>
<feature type="transmembrane region" description="Helical" evidence="6">
    <location>
        <begin position="196"/>
        <end position="215"/>
    </location>
</feature>
<evidence type="ECO:0000256" key="3">
    <source>
        <dbReference type="ARBA" id="ARBA00022692"/>
    </source>
</evidence>
<organism evidence="8 9">
    <name type="scientific">Clathrospora elynae</name>
    <dbReference type="NCBI Taxonomy" id="706981"/>
    <lineage>
        <taxon>Eukaryota</taxon>
        <taxon>Fungi</taxon>
        <taxon>Dikarya</taxon>
        <taxon>Ascomycota</taxon>
        <taxon>Pezizomycotina</taxon>
        <taxon>Dothideomycetes</taxon>
        <taxon>Pleosporomycetidae</taxon>
        <taxon>Pleosporales</taxon>
        <taxon>Diademaceae</taxon>
        <taxon>Clathrospora</taxon>
    </lineage>
</organism>
<feature type="domain" description="Major facilitator superfamily (MFS) profile" evidence="7">
    <location>
        <begin position="72"/>
        <end position="542"/>
    </location>
</feature>
<evidence type="ECO:0000256" key="4">
    <source>
        <dbReference type="ARBA" id="ARBA00022989"/>
    </source>
</evidence>
<feature type="transmembrane region" description="Helical" evidence="6">
    <location>
        <begin position="520"/>
        <end position="539"/>
    </location>
</feature>
<proteinExistence type="predicted"/>
<evidence type="ECO:0000256" key="6">
    <source>
        <dbReference type="SAM" id="Phobius"/>
    </source>
</evidence>
<dbReference type="PANTHER" id="PTHR42718:SF9">
    <property type="entry name" value="MAJOR FACILITATOR SUPERFAMILY MULTIDRUG TRANSPORTER MFSC"/>
    <property type="match status" value="1"/>
</dbReference>
<keyword evidence="2" id="KW-0813">Transport</keyword>
<feature type="transmembrane region" description="Helical" evidence="6">
    <location>
        <begin position="403"/>
        <end position="423"/>
    </location>
</feature>
<keyword evidence="3 6" id="KW-0812">Transmembrane</keyword>
<evidence type="ECO:0000313" key="9">
    <source>
        <dbReference type="Proteomes" id="UP000800038"/>
    </source>
</evidence>
<dbReference type="SUPFAM" id="SSF103473">
    <property type="entry name" value="MFS general substrate transporter"/>
    <property type="match status" value="1"/>
</dbReference>
<dbReference type="InterPro" id="IPR036259">
    <property type="entry name" value="MFS_trans_sf"/>
</dbReference>
<comment type="subcellular location">
    <subcellularLocation>
        <location evidence="1">Membrane</location>
        <topology evidence="1">Multi-pass membrane protein</topology>
    </subcellularLocation>
</comment>
<name>A0A6A5SIS4_9PLEO</name>
<feature type="transmembrane region" description="Helical" evidence="6">
    <location>
        <begin position="375"/>
        <end position="396"/>
    </location>
</feature>
<dbReference type="EMBL" id="ML976105">
    <property type="protein sequence ID" value="KAF1938426.1"/>
    <property type="molecule type" value="Genomic_DNA"/>
</dbReference>
<dbReference type="Pfam" id="PF07690">
    <property type="entry name" value="MFS_1"/>
    <property type="match status" value="1"/>
</dbReference>
<reference evidence="8" key="1">
    <citation type="journal article" date="2020" name="Stud. Mycol.">
        <title>101 Dothideomycetes genomes: a test case for predicting lifestyles and emergence of pathogens.</title>
        <authorList>
            <person name="Haridas S."/>
            <person name="Albert R."/>
            <person name="Binder M."/>
            <person name="Bloem J."/>
            <person name="Labutti K."/>
            <person name="Salamov A."/>
            <person name="Andreopoulos B."/>
            <person name="Baker S."/>
            <person name="Barry K."/>
            <person name="Bills G."/>
            <person name="Bluhm B."/>
            <person name="Cannon C."/>
            <person name="Castanera R."/>
            <person name="Culley D."/>
            <person name="Daum C."/>
            <person name="Ezra D."/>
            <person name="Gonzalez J."/>
            <person name="Henrissat B."/>
            <person name="Kuo A."/>
            <person name="Liang C."/>
            <person name="Lipzen A."/>
            <person name="Lutzoni F."/>
            <person name="Magnuson J."/>
            <person name="Mondo S."/>
            <person name="Nolan M."/>
            <person name="Ohm R."/>
            <person name="Pangilinan J."/>
            <person name="Park H.-J."/>
            <person name="Ramirez L."/>
            <person name="Alfaro M."/>
            <person name="Sun H."/>
            <person name="Tritt A."/>
            <person name="Yoshinaga Y."/>
            <person name="Zwiers L.-H."/>
            <person name="Turgeon B."/>
            <person name="Goodwin S."/>
            <person name="Spatafora J."/>
            <person name="Crous P."/>
            <person name="Grigoriev I."/>
        </authorList>
    </citation>
    <scope>NUCLEOTIDE SEQUENCE</scope>
    <source>
        <strain evidence="8">CBS 161.51</strain>
    </source>
</reference>
<dbReference type="PROSITE" id="PS50850">
    <property type="entry name" value="MFS"/>
    <property type="match status" value="1"/>
</dbReference>
<feature type="transmembrane region" description="Helical" evidence="6">
    <location>
        <begin position="296"/>
        <end position="317"/>
    </location>
</feature>
<evidence type="ECO:0000256" key="2">
    <source>
        <dbReference type="ARBA" id="ARBA00022448"/>
    </source>
</evidence>
<dbReference type="GO" id="GO:0016020">
    <property type="term" value="C:membrane"/>
    <property type="evidence" value="ECO:0007669"/>
    <property type="project" value="UniProtKB-SubCell"/>
</dbReference>
<feature type="transmembrane region" description="Helical" evidence="6">
    <location>
        <begin position="227"/>
        <end position="247"/>
    </location>
</feature>
<feature type="transmembrane region" description="Helical" evidence="6">
    <location>
        <begin position="110"/>
        <end position="126"/>
    </location>
</feature>
<feature type="transmembrane region" description="Helical" evidence="6">
    <location>
        <begin position="267"/>
        <end position="284"/>
    </location>
</feature>
<evidence type="ECO:0000256" key="1">
    <source>
        <dbReference type="ARBA" id="ARBA00004141"/>
    </source>
</evidence>
<dbReference type="PANTHER" id="PTHR42718">
    <property type="entry name" value="MAJOR FACILITATOR SUPERFAMILY MULTIDRUG TRANSPORTER MFSC"/>
    <property type="match status" value="1"/>
</dbReference>
<feature type="transmembrane region" description="Helical" evidence="6">
    <location>
        <begin position="72"/>
        <end position="98"/>
    </location>
</feature>
<feature type="transmembrane region" description="Helical" evidence="6">
    <location>
        <begin position="138"/>
        <end position="156"/>
    </location>
</feature>
<keyword evidence="9" id="KW-1185">Reference proteome</keyword>
<feature type="transmembrane region" description="Helical" evidence="6">
    <location>
        <begin position="338"/>
        <end position="363"/>
    </location>
</feature>
<dbReference type="Proteomes" id="UP000800038">
    <property type="component" value="Unassembled WGS sequence"/>
</dbReference>
<dbReference type="Gene3D" id="1.20.1250.20">
    <property type="entry name" value="MFS general substrate transporter like domains"/>
    <property type="match status" value="1"/>
</dbReference>
<feature type="transmembrane region" description="Helical" evidence="6">
    <location>
        <begin position="168"/>
        <end position="189"/>
    </location>
</feature>
<dbReference type="InterPro" id="IPR020846">
    <property type="entry name" value="MFS_dom"/>
</dbReference>
<protein>
    <submittedName>
        <fullName evidence="8">MFS general substrate transporter</fullName>
    </submittedName>
</protein>
<dbReference type="GO" id="GO:0022857">
    <property type="term" value="F:transmembrane transporter activity"/>
    <property type="evidence" value="ECO:0007669"/>
    <property type="project" value="InterPro"/>
</dbReference>